<dbReference type="Proteomes" id="UP000019804">
    <property type="component" value="Unassembled WGS sequence"/>
</dbReference>
<feature type="compositionally biased region" description="Basic and acidic residues" evidence="1">
    <location>
        <begin position="128"/>
        <end position="138"/>
    </location>
</feature>
<name>A0A017SLB5_ASPRC</name>
<feature type="compositionally biased region" description="Polar residues" evidence="1">
    <location>
        <begin position="244"/>
        <end position="264"/>
    </location>
</feature>
<accession>A0A017SLB5</accession>
<evidence type="ECO:0000313" key="3">
    <source>
        <dbReference type="Proteomes" id="UP000019804"/>
    </source>
</evidence>
<feature type="compositionally biased region" description="Polar residues" evidence="1">
    <location>
        <begin position="145"/>
        <end position="158"/>
    </location>
</feature>
<keyword evidence="3" id="KW-1185">Reference proteome</keyword>
<feature type="compositionally biased region" description="Low complexity" evidence="1">
    <location>
        <begin position="169"/>
        <end position="194"/>
    </location>
</feature>
<dbReference type="RefSeq" id="XP_040641127.1">
    <property type="nucleotide sequence ID" value="XM_040778245.1"/>
</dbReference>
<feature type="compositionally biased region" description="Low complexity" evidence="1">
    <location>
        <begin position="29"/>
        <end position="39"/>
    </location>
</feature>
<dbReference type="AlphaFoldDB" id="A0A017SLB5"/>
<feature type="compositionally biased region" description="Low complexity" evidence="1">
    <location>
        <begin position="202"/>
        <end position="216"/>
    </location>
</feature>
<evidence type="ECO:0000313" key="2">
    <source>
        <dbReference type="EMBL" id="EYE97439.1"/>
    </source>
</evidence>
<feature type="region of interest" description="Disordered" evidence="1">
    <location>
        <begin position="1"/>
        <end position="278"/>
    </location>
</feature>
<dbReference type="HOGENOM" id="CLU_042683_0_0_1"/>
<reference evidence="3" key="1">
    <citation type="journal article" date="2014" name="Nat. Commun.">
        <title>Genomic adaptations of the halophilic Dead Sea filamentous fungus Eurotium rubrum.</title>
        <authorList>
            <person name="Kis-Papo T."/>
            <person name="Weig A.R."/>
            <person name="Riley R."/>
            <person name="Persoh D."/>
            <person name="Salamov A."/>
            <person name="Sun H."/>
            <person name="Lipzen A."/>
            <person name="Wasser S.P."/>
            <person name="Rambold G."/>
            <person name="Grigoriev I.V."/>
            <person name="Nevo E."/>
        </authorList>
    </citation>
    <scope>NUCLEOTIDE SEQUENCE [LARGE SCALE GENOMIC DNA]</scope>
    <source>
        <strain evidence="3">CBS 135680</strain>
    </source>
</reference>
<dbReference type="OrthoDB" id="5389296at2759"/>
<dbReference type="GeneID" id="63693369"/>
<feature type="compositionally biased region" description="Basic and acidic residues" evidence="1">
    <location>
        <begin position="76"/>
        <end position="93"/>
    </location>
</feature>
<gene>
    <name evidence="2" type="ORF">EURHEDRAFT_293808</name>
</gene>
<evidence type="ECO:0000256" key="1">
    <source>
        <dbReference type="SAM" id="MobiDB-lite"/>
    </source>
</evidence>
<dbReference type="EMBL" id="KK088415">
    <property type="protein sequence ID" value="EYE97439.1"/>
    <property type="molecule type" value="Genomic_DNA"/>
</dbReference>
<proteinExistence type="predicted"/>
<sequence>MTPITPFRPPASRSNAGPQFASTPRFVFSQPQSSSTQSRSNDKELVDDISNDSPSTVRYADRDTARGGVIEDVEDVYEHDIGDSRLDTEEEHANTPASAEIDSEFEDLFGPPERTKKRRISLAPETETPSRDHGRIRNDAMLTPSPGQYLQSSWNEQPPVTPFWRRPRPTQQPQQDEAVPAGTPKPSTPATAKPLFRHHPRFLLSQRPPSSSQTTPAPAPVFTSQPPSSTPRRKPAFILPRSPSPSATHADTASLQTPFSPSSRKFQRRGRARHDVPGYVPGGMAAEVRGWVLEMGTKREQLDSSMIKVDAHKVDLRKYFVTARISNVVRSVLRSSGAVAFVEAKLLSGGSISVDDGRQNILLMGSPRSRSGDSELAQGSVVGVYRGLVWEIELDRDGIDALSRKDEVDAGDLDDCQPSSANDRERWLVVMEWDLLGAPA</sequence>
<protein>
    <submittedName>
        <fullName evidence="2">Uncharacterized protein</fullName>
    </submittedName>
</protein>
<organism evidence="2 3">
    <name type="scientific">Aspergillus ruber (strain CBS 135680)</name>
    <dbReference type="NCBI Taxonomy" id="1388766"/>
    <lineage>
        <taxon>Eukaryota</taxon>
        <taxon>Fungi</taxon>
        <taxon>Dikarya</taxon>
        <taxon>Ascomycota</taxon>
        <taxon>Pezizomycotina</taxon>
        <taxon>Eurotiomycetes</taxon>
        <taxon>Eurotiomycetidae</taxon>
        <taxon>Eurotiales</taxon>
        <taxon>Aspergillaceae</taxon>
        <taxon>Aspergillus</taxon>
        <taxon>Aspergillus subgen. Aspergillus</taxon>
    </lineage>
</organism>
<feature type="compositionally biased region" description="Polar residues" evidence="1">
    <location>
        <begin position="12"/>
        <end position="22"/>
    </location>
</feature>